<dbReference type="Proteomes" id="UP000032180">
    <property type="component" value="Chromosome 7"/>
</dbReference>
<reference evidence="3" key="2">
    <citation type="submission" date="2013-12" db="EMBL/GenBank/DDBJ databases">
        <authorList>
            <person name="Yu Y."/>
            <person name="Lee S."/>
            <person name="de Baynast K."/>
            <person name="Wissotski M."/>
            <person name="Liu L."/>
            <person name="Talag J."/>
            <person name="Goicoechea J."/>
            <person name="Angelova A."/>
            <person name="Jetty R."/>
            <person name="Kudrna D."/>
            <person name="Golser W."/>
            <person name="Rivera L."/>
            <person name="Zhang J."/>
            <person name="Wing R."/>
        </authorList>
    </citation>
    <scope>NUCLEOTIDE SEQUENCE</scope>
</reference>
<protein>
    <submittedName>
        <fullName evidence="2">Uncharacterized protein</fullName>
    </submittedName>
</protein>
<reference evidence="2 3" key="1">
    <citation type="submission" date="2012-08" db="EMBL/GenBank/DDBJ databases">
        <title>Oryza genome evolution.</title>
        <authorList>
            <person name="Wing R.A."/>
        </authorList>
    </citation>
    <scope>NUCLEOTIDE SEQUENCE</scope>
</reference>
<proteinExistence type="predicted"/>
<sequence>MVLVPRCHRRVRRHAPLPLRHGRHGDRVQAPDGRCRERRRRGRSAGVRRHDLRPRLLHRRRLRRPHQPGRHVRPLPRPQGVPRARHDVHGGAVRRRHLRRRARQGVPERSVRAARRRRQRAQRRVLHRHGDRRRDNWNICACVHRLLCYRSQAQCPRLACSGRAFLKL</sequence>
<organism evidence="2 3">
    <name type="scientific">Leersia perrieri</name>
    <dbReference type="NCBI Taxonomy" id="77586"/>
    <lineage>
        <taxon>Eukaryota</taxon>
        <taxon>Viridiplantae</taxon>
        <taxon>Streptophyta</taxon>
        <taxon>Embryophyta</taxon>
        <taxon>Tracheophyta</taxon>
        <taxon>Spermatophyta</taxon>
        <taxon>Magnoliopsida</taxon>
        <taxon>Liliopsida</taxon>
        <taxon>Poales</taxon>
        <taxon>Poaceae</taxon>
        <taxon>BOP clade</taxon>
        <taxon>Oryzoideae</taxon>
        <taxon>Oryzeae</taxon>
        <taxon>Oryzinae</taxon>
        <taxon>Leersia</taxon>
    </lineage>
</organism>
<feature type="compositionally biased region" description="Basic residues" evidence="1">
    <location>
        <begin position="60"/>
        <end position="74"/>
    </location>
</feature>
<feature type="region of interest" description="Disordered" evidence="1">
    <location>
        <begin position="60"/>
        <end position="127"/>
    </location>
</feature>
<feature type="compositionally biased region" description="Basic and acidic residues" evidence="1">
    <location>
        <begin position="25"/>
        <end position="35"/>
    </location>
</feature>
<feature type="compositionally biased region" description="Basic residues" evidence="1">
    <location>
        <begin position="112"/>
        <end position="127"/>
    </location>
</feature>
<dbReference type="HOGENOM" id="CLU_1588840_0_0_1"/>
<accession>A0A0D9WYE6</accession>
<evidence type="ECO:0000313" key="3">
    <source>
        <dbReference type="Proteomes" id="UP000032180"/>
    </source>
</evidence>
<evidence type="ECO:0000313" key="2">
    <source>
        <dbReference type="EnsemblPlants" id="LPERR07G10810.5"/>
    </source>
</evidence>
<feature type="compositionally biased region" description="Basic residues" evidence="1">
    <location>
        <begin position="36"/>
        <end position="47"/>
    </location>
</feature>
<reference evidence="2" key="3">
    <citation type="submission" date="2015-04" db="UniProtKB">
        <authorList>
            <consortium name="EnsemblPlants"/>
        </authorList>
    </citation>
    <scope>IDENTIFICATION</scope>
</reference>
<dbReference type="EnsemblPlants" id="LPERR07G10810.5">
    <property type="protein sequence ID" value="LPERR07G10810.5"/>
    <property type="gene ID" value="LPERR07G10810"/>
</dbReference>
<evidence type="ECO:0000256" key="1">
    <source>
        <dbReference type="SAM" id="MobiDB-lite"/>
    </source>
</evidence>
<feature type="region of interest" description="Disordered" evidence="1">
    <location>
        <begin position="19"/>
        <end position="47"/>
    </location>
</feature>
<name>A0A0D9WYE6_9ORYZ</name>
<dbReference type="AlphaFoldDB" id="A0A0D9WYE6"/>
<keyword evidence="3" id="KW-1185">Reference proteome</keyword>
<feature type="compositionally biased region" description="Basic residues" evidence="1">
    <location>
        <begin position="92"/>
        <end position="103"/>
    </location>
</feature>
<dbReference type="Gramene" id="LPERR07G10810.5">
    <property type="protein sequence ID" value="LPERR07G10810.5"/>
    <property type="gene ID" value="LPERR07G10810"/>
</dbReference>